<evidence type="ECO:0000256" key="2">
    <source>
        <dbReference type="SAM" id="Phobius"/>
    </source>
</evidence>
<keyword evidence="1" id="KW-1015">Disulfide bond</keyword>
<dbReference type="Pfam" id="PF00429">
    <property type="entry name" value="TLV_coat"/>
    <property type="match status" value="1"/>
</dbReference>
<proteinExistence type="predicted"/>
<keyword evidence="4" id="KW-1185">Reference proteome</keyword>
<sequence length="97" mass="10926">TANLGGVCTLINSSCCSYIDESSKIETDVTKIWEHAKILHQVSQDNTDWGLGFSELWNTLTSWLPNLTWIKQVFVVIIFLVMIGLVVGIMLRCCFLC</sequence>
<dbReference type="PANTHER" id="PTHR10424:SF73">
    <property type="entry name" value="ENDOGENOUS RETROVIRUS GROUP FC1 ENV POLYPROTEIN-RELATED"/>
    <property type="match status" value="1"/>
</dbReference>
<dbReference type="Gene3D" id="1.10.287.210">
    <property type="match status" value="1"/>
</dbReference>
<keyword evidence="2" id="KW-0812">Transmembrane</keyword>
<dbReference type="EMBL" id="VZRI01010694">
    <property type="protein sequence ID" value="NWU98620.1"/>
    <property type="molecule type" value="Genomic_DNA"/>
</dbReference>
<keyword evidence="2" id="KW-0472">Membrane</keyword>
<feature type="non-terminal residue" evidence="3">
    <location>
        <position position="97"/>
    </location>
</feature>
<organism evidence="3 4">
    <name type="scientific">Upupa epops</name>
    <name type="common">Eurasian hoopoe</name>
    <dbReference type="NCBI Taxonomy" id="57439"/>
    <lineage>
        <taxon>Eukaryota</taxon>
        <taxon>Metazoa</taxon>
        <taxon>Chordata</taxon>
        <taxon>Craniata</taxon>
        <taxon>Vertebrata</taxon>
        <taxon>Euteleostomi</taxon>
        <taxon>Archelosauria</taxon>
        <taxon>Archosauria</taxon>
        <taxon>Dinosauria</taxon>
        <taxon>Saurischia</taxon>
        <taxon>Theropoda</taxon>
        <taxon>Coelurosauria</taxon>
        <taxon>Aves</taxon>
        <taxon>Neognathae</taxon>
        <taxon>Neoaves</taxon>
        <taxon>Telluraves</taxon>
        <taxon>Coraciimorphae</taxon>
        <taxon>Bucerotiformes</taxon>
        <taxon>Upupidae</taxon>
        <taxon>Upupa</taxon>
    </lineage>
</organism>
<comment type="caution">
    <text evidence="3">The sequence shown here is derived from an EMBL/GenBank/DDBJ whole genome shotgun (WGS) entry which is preliminary data.</text>
</comment>
<evidence type="ECO:0000313" key="3">
    <source>
        <dbReference type="EMBL" id="NWU98620.1"/>
    </source>
</evidence>
<evidence type="ECO:0000313" key="4">
    <source>
        <dbReference type="Proteomes" id="UP000544127"/>
    </source>
</evidence>
<feature type="transmembrane region" description="Helical" evidence="2">
    <location>
        <begin position="69"/>
        <end position="91"/>
    </location>
</feature>
<protein>
    <submittedName>
        <fullName evidence="3">ERVV2 protein</fullName>
    </submittedName>
</protein>
<dbReference type="OrthoDB" id="8949317at2759"/>
<dbReference type="AlphaFoldDB" id="A0A7K6B8G0"/>
<dbReference type="Proteomes" id="UP000544127">
    <property type="component" value="Unassembled WGS sequence"/>
</dbReference>
<reference evidence="3 4" key="1">
    <citation type="submission" date="2019-09" db="EMBL/GenBank/DDBJ databases">
        <title>Bird 10,000 Genomes (B10K) Project - Family phase.</title>
        <authorList>
            <person name="Zhang G."/>
        </authorList>
    </citation>
    <scope>NUCLEOTIDE SEQUENCE [LARGE SCALE GENOMIC DNA]</scope>
    <source>
        <strain evidence="3">B10K-DU-012-37</strain>
    </source>
</reference>
<feature type="non-terminal residue" evidence="3">
    <location>
        <position position="1"/>
    </location>
</feature>
<evidence type="ECO:0000256" key="1">
    <source>
        <dbReference type="ARBA" id="ARBA00023157"/>
    </source>
</evidence>
<keyword evidence="2" id="KW-1133">Transmembrane helix</keyword>
<accession>A0A7K6B8G0</accession>
<gene>
    <name evidence="3" type="primary">Ervv2</name>
    <name evidence="3" type="ORF">UPUEPO_R14781</name>
</gene>
<name>A0A7K6B8G0_UPUEP</name>
<dbReference type="InterPro" id="IPR018154">
    <property type="entry name" value="TLV/ENV_coat_polyprotein"/>
</dbReference>
<dbReference type="SUPFAM" id="SSF58069">
    <property type="entry name" value="Virus ectodomain"/>
    <property type="match status" value="1"/>
</dbReference>
<dbReference type="PANTHER" id="PTHR10424">
    <property type="entry name" value="VIRAL ENVELOPE PROTEIN"/>
    <property type="match status" value="1"/>
</dbReference>